<dbReference type="InterPro" id="IPR046341">
    <property type="entry name" value="SET_dom_sf"/>
</dbReference>
<evidence type="ECO:0000256" key="10">
    <source>
        <dbReference type="ARBA" id="ARBA00023125"/>
    </source>
</evidence>
<feature type="compositionally biased region" description="Acidic residues" evidence="18">
    <location>
        <begin position="117"/>
        <end position="131"/>
    </location>
</feature>
<dbReference type="PANTHER" id="PTHR16515:SF64">
    <property type="entry name" value="PR DOMAIN ZINC FINGER PROTEIN 1"/>
    <property type="match status" value="1"/>
</dbReference>
<evidence type="ECO:0000259" key="19">
    <source>
        <dbReference type="PROSITE" id="PS50157"/>
    </source>
</evidence>
<sequence>MAEIYSGGQLLHFIDGYDVHHSNWMRYVNPARSLAEQNLVACQNGQDIFFYTMRPVEPQQELLVWYSQEFSQRLCSQAQDVEQHLKHKHMTDSPKNLRPHWAFSVKPPPSPAWSRSDEEDEKKEECDESDEKIDVVGILERDTPPDTPEEQQVMDFSKKAEKDGEDAAATVASEPGSVPSPRPDSRDPHLGNRVFQGTPPSAPELPLHLHGLYGPLYPSPRSIHQPSYPHLPPYHPNYPPMLLPQYSSPYPGFIPSRAPLRYNSFLSSDGLPFPSVAQPGLPTLPYPPQGGLKERPPNTSPPCGAPATPELSPVPKRSLDSQEVRVTSESEEAINLSLPNGKGGPSPRRESPGYKSLPYPLKKQNGKIKYECNVCLKTFGQLSNLKVHLRVHSGERPFQCHLCKKSFTQLAHVQKHHLVHTGEKPHECQVCHKRFSSTSNLKTHLRLHSGEKPYQCKLCDTKFTQYIHLKLHRRLHSARERPHRCVLCEAAFLHPTSLQLHQRLCCLASASAAISASTLPPNAHRPSLDNLRTVGQLLERFDASPEAEALAQSSTFGCRDNEEALERWLVASVGGREGKEDQGAERRLLQALVAKHSPTHQERASVVRFNPRPPGIKAEV</sequence>
<feature type="compositionally biased region" description="Basic and acidic residues" evidence="18">
    <location>
        <begin position="317"/>
        <end position="328"/>
    </location>
</feature>
<evidence type="ECO:0000256" key="12">
    <source>
        <dbReference type="ARBA" id="ARBA00023163"/>
    </source>
</evidence>
<dbReference type="FunFam" id="3.30.160.60:FF:000132">
    <property type="entry name" value="PR domain zinc finger protein 1"/>
    <property type="match status" value="1"/>
</dbReference>
<feature type="domain" description="C2H2-type" evidence="19">
    <location>
        <begin position="398"/>
        <end position="425"/>
    </location>
</feature>
<dbReference type="SUPFAM" id="SSF57667">
    <property type="entry name" value="beta-beta-alpha zinc fingers"/>
    <property type="match status" value="3"/>
</dbReference>
<evidence type="ECO:0000256" key="14">
    <source>
        <dbReference type="ARBA" id="ARBA00074461"/>
    </source>
</evidence>
<dbReference type="GO" id="GO:0005634">
    <property type="term" value="C:nucleus"/>
    <property type="evidence" value="ECO:0007669"/>
    <property type="project" value="UniProtKB-SubCell"/>
</dbReference>
<dbReference type="InterPro" id="IPR001214">
    <property type="entry name" value="SET_dom"/>
</dbReference>
<protein>
    <recommendedName>
        <fullName evidence="14">Tissue-resident T-cell transcription regulator protein ZNF683</fullName>
    </recommendedName>
    <alternativeName>
        <fullName evidence="15">Homolog of Blimp-1 in T-cell</fullName>
    </alternativeName>
    <alternativeName>
        <fullName evidence="16">Zinc finger protein 683</fullName>
    </alternativeName>
</protein>
<dbReference type="PROSITE" id="PS50157">
    <property type="entry name" value="ZINC_FINGER_C2H2_2"/>
    <property type="match status" value="4"/>
</dbReference>
<keyword evidence="3" id="KW-0399">Innate immunity</keyword>
<feature type="domain" description="C2H2-type" evidence="19">
    <location>
        <begin position="454"/>
        <end position="481"/>
    </location>
</feature>
<dbReference type="InterPro" id="IPR050331">
    <property type="entry name" value="Zinc_finger"/>
</dbReference>
<evidence type="ECO:0000256" key="8">
    <source>
        <dbReference type="ARBA" id="ARBA00022859"/>
    </source>
</evidence>
<dbReference type="AlphaFoldDB" id="A0ABD1IZ40"/>
<dbReference type="Gene3D" id="2.170.270.10">
    <property type="entry name" value="SET domain"/>
    <property type="match status" value="1"/>
</dbReference>
<evidence type="ECO:0000256" key="9">
    <source>
        <dbReference type="ARBA" id="ARBA00023015"/>
    </source>
</evidence>
<keyword evidence="22" id="KW-1185">Reference proteome</keyword>
<dbReference type="FunFam" id="3.30.160.60:FF:000262">
    <property type="entry name" value="PR domain zinc finger protein 1"/>
    <property type="match status" value="1"/>
</dbReference>
<dbReference type="Pfam" id="PF21549">
    <property type="entry name" value="PRDM2_PR"/>
    <property type="match status" value="1"/>
</dbReference>
<keyword evidence="12" id="KW-0804">Transcription</keyword>
<dbReference type="GO" id="GO:0003677">
    <property type="term" value="F:DNA binding"/>
    <property type="evidence" value="ECO:0007669"/>
    <property type="project" value="UniProtKB-KW"/>
</dbReference>
<evidence type="ECO:0000256" key="18">
    <source>
        <dbReference type="SAM" id="MobiDB-lite"/>
    </source>
</evidence>
<reference evidence="21 22" key="1">
    <citation type="submission" date="2024-09" db="EMBL/GenBank/DDBJ databases">
        <title>A chromosome-level genome assembly of Gray's grenadier anchovy, Coilia grayii.</title>
        <authorList>
            <person name="Fu Z."/>
        </authorList>
    </citation>
    <scope>NUCLEOTIDE SEQUENCE [LARGE SCALE GENOMIC DNA]</scope>
    <source>
        <strain evidence="21">G4</strain>
        <tissue evidence="21">Muscle</tissue>
    </source>
</reference>
<dbReference type="GO" id="GO:0010468">
    <property type="term" value="P:regulation of gene expression"/>
    <property type="evidence" value="ECO:0007669"/>
    <property type="project" value="UniProtKB-ARBA"/>
</dbReference>
<evidence type="ECO:0000313" key="21">
    <source>
        <dbReference type="EMBL" id="KAL2080209.1"/>
    </source>
</evidence>
<dbReference type="FunFam" id="3.30.160.60:FF:000446">
    <property type="entry name" value="Zinc finger protein"/>
    <property type="match status" value="1"/>
</dbReference>
<keyword evidence="6 17" id="KW-0863">Zinc-finger</keyword>
<gene>
    <name evidence="21" type="ORF">ACEWY4_024002</name>
</gene>
<evidence type="ECO:0000256" key="15">
    <source>
        <dbReference type="ARBA" id="ARBA00075301"/>
    </source>
</evidence>
<evidence type="ECO:0000256" key="4">
    <source>
        <dbReference type="ARBA" id="ARBA00022723"/>
    </source>
</evidence>
<feature type="region of interest" description="Disordered" evidence="18">
    <location>
        <begin position="276"/>
        <end position="360"/>
    </location>
</feature>
<dbReference type="SMART" id="SM00355">
    <property type="entry name" value="ZnF_C2H2"/>
    <property type="match status" value="5"/>
</dbReference>
<dbReference type="PANTHER" id="PTHR16515">
    <property type="entry name" value="PR DOMAIN ZINC FINGER PROTEIN"/>
    <property type="match status" value="1"/>
</dbReference>
<dbReference type="PROSITE" id="PS50280">
    <property type="entry name" value="SET"/>
    <property type="match status" value="1"/>
</dbReference>
<accession>A0ABD1IZ40</accession>
<dbReference type="FunFam" id="3.30.160.60:FF:001272">
    <property type="entry name" value="Zinc finger protein 683"/>
    <property type="match status" value="1"/>
</dbReference>
<keyword evidence="7" id="KW-0862">Zinc</keyword>
<dbReference type="Proteomes" id="UP001591681">
    <property type="component" value="Unassembled WGS sequence"/>
</dbReference>
<evidence type="ECO:0000256" key="16">
    <source>
        <dbReference type="ARBA" id="ARBA00078155"/>
    </source>
</evidence>
<dbReference type="GO" id="GO:0002250">
    <property type="term" value="P:adaptive immune response"/>
    <property type="evidence" value="ECO:0007669"/>
    <property type="project" value="UniProtKB-KW"/>
</dbReference>
<comment type="caution">
    <text evidence="21">The sequence shown here is derived from an EMBL/GenBank/DDBJ whole genome shotgun (WGS) entry which is preliminary data.</text>
</comment>
<evidence type="ECO:0000256" key="11">
    <source>
        <dbReference type="ARBA" id="ARBA00023130"/>
    </source>
</evidence>
<evidence type="ECO:0000256" key="1">
    <source>
        <dbReference type="ARBA" id="ARBA00004123"/>
    </source>
</evidence>
<comment type="similarity">
    <text evidence="2">Belongs to the krueppel C2H2-type zinc-finger protein family.</text>
</comment>
<keyword evidence="13" id="KW-0539">Nucleus</keyword>
<evidence type="ECO:0000256" key="2">
    <source>
        <dbReference type="ARBA" id="ARBA00006991"/>
    </source>
</evidence>
<name>A0ABD1IZ40_9TELE</name>
<evidence type="ECO:0000259" key="20">
    <source>
        <dbReference type="PROSITE" id="PS50280"/>
    </source>
</evidence>
<evidence type="ECO:0000256" key="3">
    <source>
        <dbReference type="ARBA" id="ARBA00022588"/>
    </source>
</evidence>
<dbReference type="PROSITE" id="PS00028">
    <property type="entry name" value="ZINC_FINGER_C2H2_1"/>
    <property type="match status" value="4"/>
</dbReference>
<keyword evidence="9" id="KW-0805">Transcription regulation</keyword>
<keyword evidence="8" id="KW-0391">Immunity</keyword>
<dbReference type="GO" id="GO:0045087">
    <property type="term" value="P:innate immune response"/>
    <property type="evidence" value="ECO:0007669"/>
    <property type="project" value="UniProtKB-KW"/>
</dbReference>
<dbReference type="InterPro" id="IPR036236">
    <property type="entry name" value="Znf_C2H2_sf"/>
</dbReference>
<feature type="domain" description="C2H2-type" evidence="19">
    <location>
        <begin position="370"/>
        <end position="397"/>
    </location>
</feature>
<keyword evidence="10" id="KW-0238">DNA-binding</keyword>
<dbReference type="GO" id="GO:0051239">
    <property type="term" value="P:regulation of multicellular organismal process"/>
    <property type="evidence" value="ECO:0007669"/>
    <property type="project" value="UniProtKB-ARBA"/>
</dbReference>
<keyword evidence="5" id="KW-0677">Repeat</keyword>
<evidence type="ECO:0000256" key="7">
    <source>
        <dbReference type="ARBA" id="ARBA00022833"/>
    </source>
</evidence>
<comment type="subcellular location">
    <subcellularLocation>
        <location evidence="1">Nucleus</location>
    </subcellularLocation>
</comment>
<dbReference type="Pfam" id="PF00096">
    <property type="entry name" value="zf-C2H2"/>
    <property type="match status" value="4"/>
</dbReference>
<keyword evidence="4" id="KW-0479">Metal-binding</keyword>
<evidence type="ECO:0000256" key="5">
    <source>
        <dbReference type="ARBA" id="ARBA00022737"/>
    </source>
</evidence>
<dbReference type="InterPro" id="IPR013087">
    <property type="entry name" value="Znf_C2H2_type"/>
</dbReference>
<dbReference type="Gene3D" id="3.30.160.60">
    <property type="entry name" value="Classic Zinc Finger"/>
    <property type="match status" value="4"/>
</dbReference>
<keyword evidence="11" id="KW-1064">Adaptive immunity</keyword>
<evidence type="ECO:0000256" key="13">
    <source>
        <dbReference type="ARBA" id="ARBA00023242"/>
    </source>
</evidence>
<evidence type="ECO:0000256" key="17">
    <source>
        <dbReference type="PROSITE-ProRule" id="PRU00042"/>
    </source>
</evidence>
<evidence type="ECO:0000256" key="6">
    <source>
        <dbReference type="ARBA" id="ARBA00022771"/>
    </source>
</evidence>
<proteinExistence type="inferred from homology"/>
<feature type="region of interest" description="Disordered" evidence="18">
    <location>
        <begin position="85"/>
        <end position="206"/>
    </location>
</feature>
<dbReference type="GO" id="GO:0008270">
    <property type="term" value="F:zinc ion binding"/>
    <property type="evidence" value="ECO:0007669"/>
    <property type="project" value="UniProtKB-KW"/>
</dbReference>
<organism evidence="21 22">
    <name type="scientific">Coilia grayii</name>
    <name type="common">Gray's grenadier anchovy</name>
    <dbReference type="NCBI Taxonomy" id="363190"/>
    <lineage>
        <taxon>Eukaryota</taxon>
        <taxon>Metazoa</taxon>
        <taxon>Chordata</taxon>
        <taxon>Craniata</taxon>
        <taxon>Vertebrata</taxon>
        <taxon>Euteleostomi</taxon>
        <taxon>Actinopterygii</taxon>
        <taxon>Neopterygii</taxon>
        <taxon>Teleostei</taxon>
        <taxon>Clupei</taxon>
        <taxon>Clupeiformes</taxon>
        <taxon>Clupeoidei</taxon>
        <taxon>Engraulidae</taxon>
        <taxon>Coilinae</taxon>
        <taxon>Coilia</taxon>
    </lineage>
</organism>
<dbReference type="EMBL" id="JBHFQA010000021">
    <property type="protein sequence ID" value="KAL2080209.1"/>
    <property type="molecule type" value="Genomic_DNA"/>
</dbReference>
<evidence type="ECO:0000313" key="22">
    <source>
        <dbReference type="Proteomes" id="UP001591681"/>
    </source>
</evidence>
<dbReference type="GO" id="GO:0002682">
    <property type="term" value="P:regulation of immune system process"/>
    <property type="evidence" value="ECO:0007669"/>
    <property type="project" value="UniProtKB-ARBA"/>
</dbReference>
<feature type="domain" description="C2H2-type" evidence="19">
    <location>
        <begin position="426"/>
        <end position="453"/>
    </location>
</feature>
<feature type="domain" description="SET" evidence="20">
    <location>
        <begin position="1"/>
        <end position="67"/>
    </location>
</feature>